<keyword evidence="2" id="KW-1185">Reference proteome</keyword>
<evidence type="ECO:0000313" key="2">
    <source>
        <dbReference type="Proteomes" id="UP000708208"/>
    </source>
</evidence>
<dbReference type="AlphaFoldDB" id="A0A8J2NNS6"/>
<sequence length="262" mass="30043">MTAQEFATYVFPTQILPQKDVIDLFLYFNSDSTVREDVAKRIQFSSARRKQPITFKLYKPETNASFLYNNGYEFLEYRQGHEDNYQLWYTTTESTEATNFKTVELDSLLLKGFNYDYVLPHWPSIKRPELEYNVCVTVEKLGTSGAGTCVFIGNSLVRKGETTNLKVCPRIKLVPGEKHRIKVKYQGNVLVIKQNGQRDVDWNFDMLTNTKLTPTLSDPNLLGTLEVDMATCKPPSEPNSYNNGIYCGPRPLHFLVDLIVIN</sequence>
<proteinExistence type="predicted"/>
<comment type="caution">
    <text evidence="1">The sequence shown here is derived from an EMBL/GenBank/DDBJ whole genome shotgun (WGS) entry which is preliminary data.</text>
</comment>
<dbReference type="EMBL" id="CAJVCH010016933">
    <property type="protein sequence ID" value="CAG7682222.1"/>
    <property type="molecule type" value="Genomic_DNA"/>
</dbReference>
<gene>
    <name evidence="1" type="ORF">AFUS01_LOCUS2886</name>
</gene>
<name>A0A8J2NNS6_9HEXA</name>
<dbReference type="Proteomes" id="UP000708208">
    <property type="component" value="Unassembled WGS sequence"/>
</dbReference>
<accession>A0A8J2NNS6</accession>
<reference evidence="1" key="1">
    <citation type="submission" date="2021-06" db="EMBL/GenBank/DDBJ databases">
        <authorList>
            <person name="Hodson N. C."/>
            <person name="Mongue J. A."/>
            <person name="Jaron S. K."/>
        </authorList>
    </citation>
    <scope>NUCLEOTIDE SEQUENCE</scope>
</reference>
<protein>
    <submittedName>
        <fullName evidence="1">Uncharacterized protein</fullName>
    </submittedName>
</protein>
<evidence type="ECO:0000313" key="1">
    <source>
        <dbReference type="EMBL" id="CAG7682222.1"/>
    </source>
</evidence>
<organism evidence="1 2">
    <name type="scientific">Allacma fusca</name>
    <dbReference type="NCBI Taxonomy" id="39272"/>
    <lineage>
        <taxon>Eukaryota</taxon>
        <taxon>Metazoa</taxon>
        <taxon>Ecdysozoa</taxon>
        <taxon>Arthropoda</taxon>
        <taxon>Hexapoda</taxon>
        <taxon>Collembola</taxon>
        <taxon>Symphypleona</taxon>
        <taxon>Sminthuridae</taxon>
        <taxon>Allacma</taxon>
    </lineage>
</organism>